<organism evidence="1">
    <name type="scientific">Trichuris suis</name>
    <name type="common">pig whipworm</name>
    <dbReference type="NCBI Taxonomy" id="68888"/>
    <lineage>
        <taxon>Eukaryota</taxon>
        <taxon>Metazoa</taxon>
        <taxon>Ecdysozoa</taxon>
        <taxon>Nematoda</taxon>
        <taxon>Enoplea</taxon>
        <taxon>Dorylaimia</taxon>
        <taxon>Trichinellida</taxon>
        <taxon>Trichuridae</taxon>
        <taxon>Trichuris</taxon>
    </lineage>
</organism>
<dbReference type="Proteomes" id="UP000030758">
    <property type="component" value="Unassembled WGS sequence"/>
</dbReference>
<sequence length="152" mass="17925">MDENVVAIFPQFISERQEIHCHRFGEHMKHLITYRNAKNILENVNIEVRRERPPRLRPSVAMDRALKASAVAKHAAHCDNVLQPRIVFHECHLRKRKIKESLYIRHNFTYNWDQSVDVSEVWPHLIEITKCCSISNGRHVDNELSRQPNETA</sequence>
<reference evidence="1" key="1">
    <citation type="journal article" date="2014" name="Nat. Genet.">
        <title>Genome and transcriptome of the porcine whipworm Trichuris suis.</title>
        <authorList>
            <person name="Jex A.R."/>
            <person name="Nejsum P."/>
            <person name="Schwarz E.M."/>
            <person name="Hu L."/>
            <person name="Young N.D."/>
            <person name="Hall R.S."/>
            <person name="Korhonen P.K."/>
            <person name="Liao S."/>
            <person name="Thamsborg S."/>
            <person name="Xia J."/>
            <person name="Xu P."/>
            <person name="Wang S."/>
            <person name="Scheerlinck J.P."/>
            <person name="Hofmann A."/>
            <person name="Sternberg P.W."/>
            <person name="Wang J."/>
            <person name="Gasser R.B."/>
        </authorList>
    </citation>
    <scope>NUCLEOTIDE SEQUENCE [LARGE SCALE GENOMIC DNA]</scope>
    <source>
        <strain evidence="1">DCEP-RM93F</strain>
    </source>
</reference>
<proteinExistence type="predicted"/>
<gene>
    <name evidence="1" type="ORF">M514_20843</name>
</gene>
<name>A0A085NBY1_9BILA</name>
<dbReference type="AlphaFoldDB" id="A0A085NBY1"/>
<evidence type="ECO:0000313" key="1">
    <source>
        <dbReference type="EMBL" id="KFD66977.1"/>
    </source>
</evidence>
<protein>
    <submittedName>
        <fullName evidence="1">Uncharacterized protein</fullName>
    </submittedName>
</protein>
<accession>A0A085NBY1</accession>
<dbReference type="EMBL" id="KL367519">
    <property type="protein sequence ID" value="KFD66977.1"/>
    <property type="molecule type" value="Genomic_DNA"/>
</dbReference>